<sequence length="60" mass="6858">MNEWKKRKPGEEDQTPSVANGIDDDEELNAEATKDEIARGDYTKVTKLVWDEYDPSGKED</sequence>
<name>A0ABV9GSM0_9BACL</name>
<gene>
    <name evidence="2" type="ORF">ACFO4N_14590</name>
</gene>
<reference evidence="3" key="1">
    <citation type="journal article" date="2019" name="Int. J. Syst. Evol. Microbiol.">
        <title>The Global Catalogue of Microorganisms (GCM) 10K type strain sequencing project: providing services to taxonomists for standard genome sequencing and annotation.</title>
        <authorList>
            <consortium name="The Broad Institute Genomics Platform"/>
            <consortium name="The Broad Institute Genome Sequencing Center for Infectious Disease"/>
            <person name="Wu L."/>
            <person name="Ma J."/>
        </authorList>
    </citation>
    <scope>NUCLEOTIDE SEQUENCE [LARGE SCALE GENOMIC DNA]</scope>
    <source>
        <strain evidence="3">CGMCC 1.16306</strain>
    </source>
</reference>
<feature type="region of interest" description="Disordered" evidence="1">
    <location>
        <begin position="1"/>
        <end position="35"/>
    </location>
</feature>
<proteinExistence type="predicted"/>
<dbReference type="EMBL" id="JBHSFW010000013">
    <property type="protein sequence ID" value="MFC4619938.1"/>
    <property type="molecule type" value="Genomic_DNA"/>
</dbReference>
<evidence type="ECO:0000313" key="3">
    <source>
        <dbReference type="Proteomes" id="UP001596022"/>
    </source>
</evidence>
<accession>A0ABV9GSM0</accession>
<protein>
    <submittedName>
        <fullName evidence="2">Uncharacterized protein</fullName>
    </submittedName>
</protein>
<keyword evidence="3" id="KW-1185">Reference proteome</keyword>
<evidence type="ECO:0000313" key="2">
    <source>
        <dbReference type="EMBL" id="MFC4619938.1"/>
    </source>
</evidence>
<dbReference type="RefSeq" id="WP_376847025.1">
    <property type="nucleotide sequence ID" value="NZ_JBHSFW010000013.1"/>
</dbReference>
<dbReference type="Proteomes" id="UP001596022">
    <property type="component" value="Unassembled WGS sequence"/>
</dbReference>
<organism evidence="2 3">
    <name type="scientific">Camelliibacillus cellulosilyticus</name>
    <dbReference type="NCBI Taxonomy" id="2174486"/>
    <lineage>
        <taxon>Bacteria</taxon>
        <taxon>Bacillati</taxon>
        <taxon>Bacillota</taxon>
        <taxon>Bacilli</taxon>
        <taxon>Bacillales</taxon>
        <taxon>Sporolactobacillaceae</taxon>
        <taxon>Camelliibacillus</taxon>
    </lineage>
</organism>
<evidence type="ECO:0000256" key="1">
    <source>
        <dbReference type="SAM" id="MobiDB-lite"/>
    </source>
</evidence>
<comment type="caution">
    <text evidence="2">The sequence shown here is derived from an EMBL/GenBank/DDBJ whole genome shotgun (WGS) entry which is preliminary data.</text>
</comment>